<proteinExistence type="predicted"/>
<dbReference type="EMBL" id="JANPWB010000011">
    <property type="protein sequence ID" value="KAJ1123862.1"/>
    <property type="molecule type" value="Genomic_DNA"/>
</dbReference>
<name>A0AAV7P936_PLEWA</name>
<gene>
    <name evidence="2" type="ORF">NDU88_002329</name>
</gene>
<evidence type="ECO:0000256" key="1">
    <source>
        <dbReference type="SAM" id="MobiDB-lite"/>
    </source>
</evidence>
<feature type="region of interest" description="Disordered" evidence="1">
    <location>
        <begin position="100"/>
        <end position="133"/>
    </location>
</feature>
<evidence type="ECO:0000313" key="2">
    <source>
        <dbReference type="EMBL" id="KAJ1123862.1"/>
    </source>
</evidence>
<sequence>MPTKLTIGAKARPAGGTTTMRTEVGSCHSATPNGKNKETNTKISPGNSGCRGPRDYKKEATSVTAVLLMKFKKKNLLDLRLAPGTAKVPPTQTVQTAQAVEHIAANRGKERPEEQSSWTSDDHDEGEGQDLVG</sequence>
<dbReference type="Proteomes" id="UP001066276">
    <property type="component" value="Chromosome 7"/>
</dbReference>
<accession>A0AAV7P936</accession>
<comment type="caution">
    <text evidence="2">The sequence shown here is derived from an EMBL/GenBank/DDBJ whole genome shotgun (WGS) entry which is preliminary data.</text>
</comment>
<feature type="region of interest" description="Disordered" evidence="1">
    <location>
        <begin position="1"/>
        <end position="55"/>
    </location>
</feature>
<protein>
    <submittedName>
        <fullName evidence="2">Uncharacterized protein</fullName>
    </submittedName>
</protein>
<keyword evidence="3" id="KW-1185">Reference proteome</keyword>
<dbReference type="AlphaFoldDB" id="A0AAV7P936"/>
<evidence type="ECO:0000313" key="3">
    <source>
        <dbReference type="Proteomes" id="UP001066276"/>
    </source>
</evidence>
<feature type="compositionally biased region" description="Acidic residues" evidence="1">
    <location>
        <begin position="122"/>
        <end position="133"/>
    </location>
</feature>
<organism evidence="2 3">
    <name type="scientific">Pleurodeles waltl</name>
    <name type="common">Iberian ribbed newt</name>
    <dbReference type="NCBI Taxonomy" id="8319"/>
    <lineage>
        <taxon>Eukaryota</taxon>
        <taxon>Metazoa</taxon>
        <taxon>Chordata</taxon>
        <taxon>Craniata</taxon>
        <taxon>Vertebrata</taxon>
        <taxon>Euteleostomi</taxon>
        <taxon>Amphibia</taxon>
        <taxon>Batrachia</taxon>
        <taxon>Caudata</taxon>
        <taxon>Salamandroidea</taxon>
        <taxon>Salamandridae</taxon>
        <taxon>Pleurodelinae</taxon>
        <taxon>Pleurodeles</taxon>
    </lineage>
</organism>
<reference evidence="2" key="1">
    <citation type="journal article" date="2022" name="bioRxiv">
        <title>Sequencing and chromosome-scale assembly of the giantPleurodeles waltlgenome.</title>
        <authorList>
            <person name="Brown T."/>
            <person name="Elewa A."/>
            <person name="Iarovenko S."/>
            <person name="Subramanian E."/>
            <person name="Araus A.J."/>
            <person name="Petzold A."/>
            <person name="Susuki M."/>
            <person name="Suzuki K.-i.T."/>
            <person name="Hayashi T."/>
            <person name="Toyoda A."/>
            <person name="Oliveira C."/>
            <person name="Osipova E."/>
            <person name="Leigh N.D."/>
            <person name="Simon A."/>
            <person name="Yun M.H."/>
        </authorList>
    </citation>
    <scope>NUCLEOTIDE SEQUENCE</scope>
    <source>
        <strain evidence="2">20211129_DDA</strain>
        <tissue evidence="2">Liver</tissue>
    </source>
</reference>